<comment type="caution">
    <text evidence="4">The sequence shown here is derived from an EMBL/GenBank/DDBJ whole genome shotgun (WGS) entry which is preliminary data.</text>
</comment>
<keyword evidence="2" id="KW-0813">Transport</keyword>
<reference evidence="4" key="1">
    <citation type="submission" date="2013-08" db="EMBL/GenBank/DDBJ databases">
        <authorList>
            <person name="Mendez C."/>
            <person name="Richter M."/>
            <person name="Ferrer M."/>
            <person name="Sanchez J."/>
        </authorList>
    </citation>
    <scope>NUCLEOTIDE SEQUENCE</scope>
</reference>
<comment type="similarity">
    <text evidence="1">Belongs to the V-ATPase V0D/AC39 subunit family.</text>
</comment>
<keyword evidence="3" id="KW-0406">Ion transport</keyword>
<feature type="non-terminal residue" evidence="4">
    <location>
        <position position="202"/>
    </location>
</feature>
<dbReference type="InterPro" id="IPR036079">
    <property type="entry name" value="ATPase_csu/dsu_sf"/>
</dbReference>
<dbReference type="InterPro" id="IPR044911">
    <property type="entry name" value="V-type_ATPase_csu/dsu_dom_3"/>
</dbReference>
<dbReference type="AlphaFoldDB" id="T0YW72"/>
<proteinExistence type="inferred from homology"/>
<dbReference type="GO" id="GO:0046961">
    <property type="term" value="F:proton-transporting ATPase activity, rotational mechanism"/>
    <property type="evidence" value="ECO:0007669"/>
    <property type="project" value="InterPro"/>
</dbReference>
<protein>
    <submittedName>
        <fullName evidence="4">V-type ATP synthase subunit C</fullName>
    </submittedName>
</protein>
<reference evidence="4" key="2">
    <citation type="journal article" date="2014" name="ISME J.">
        <title>Microbial stratification in low pH oxic and suboxic macroscopic growths along an acid mine drainage.</title>
        <authorList>
            <person name="Mendez-Garcia C."/>
            <person name="Mesa V."/>
            <person name="Sprenger R.R."/>
            <person name="Richter M."/>
            <person name="Diez M.S."/>
            <person name="Solano J."/>
            <person name="Bargiela R."/>
            <person name="Golyshina O.V."/>
            <person name="Manteca A."/>
            <person name="Ramos J.L."/>
            <person name="Gallego J.R."/>
            <person name="Llorente I."/>
            <person name="Martins Dos Santos V.A."/>
            <person name="Jensen O.N."/>
            <person name="Pelaez A.I."/>
            <person name="Sanchez J."/>
            <person name="Ferrer M."/>
        </authorList>
    </citation>
    <scope>NUCLEOTIDE SEQUENCE</scope>
</reference>
<feature type="non-terminal residue" evidence="4">
    <location>
        <position position="1"/>
    </location>
</feature>
<evidence type="ECO:0000256" key="1">
    <source>
        <dbReference type="ARBA" id="ARBA00006709"/>
    </source>
</evidence>
<evidence type="ECO:0000256" key="3">
    <source>
        <dbReference type="ARBA" id="ARBA00023065"/>
    </source>
</evidence>
<dbReference type="InterPro" id="IPR002843">
    <property type="entry name" value="ATPase_V0-cplx_csu/dsu"/>
</dbReference>
<dbReference type="Gene3D" id="1.20.1690.10">
    <property type="entry name" value="V-type ATP synthase subunit C domain"/>
    <property type="match status" value="2"/>
</dbReference>
<dbReference type="InterPro" id="IPR035067">
    <property type="entry name" value="V-type_ATPase_csu/dsu"/>
</dbReference>
<gene>
    <name evidence="4" type="ORF">B1A_17669</name>
</gene>
<dbReference type="Gene3D" id="1.10.132.50">
    <property type="entry name" value="ATP synthase (C/AC39) subunit, domain 3"/>
    <property type="match status" value="1"/>
</dbReference>
<evidence type="ECO:0000256" key="2">
    <source>
        <dbReference type="ARBA" id="ARBA00022448"/>
    </source>
</evidence>
<name>T0YW72_9ZZZZ</name>
<sequence>GTLTLDDLRLLLEQPSVEAVAQSLIKFGYGATLLPLVEQFARSRDVFPLHLALEQEYYRRCLEAARFFQGDEWIIRQFLASEIDARNALLMLKGKALGLPSDRVLGHWVDGGALGRAAAEDLLTAASVPALAERLATQYPSLPIFAELYQTTESLTVFEGAIRRDRAKGELQRLRAYPLSIGVIFTYICQAELEWNDLRQIG</sequence>
<dbReference type="PANTHER" id="PTHR38682:SF1">
    <property type="entry name" value="V-TYPE ATP SYNTHASE SUBUNIT C"/>
    <property type="match status" value="1"/>
</dbReference>
<dbReference type="Pfam" id="PF01992">
    <property type="entry name" value="vATP-synt_AC39"/>
    <property type="match status" value="1"/>
</dbReference>
<evidence type="ECO:0000313" key="4">
    <source>
        <dbReference type="EMBL" id="EQD37288.1"/>
    </source>
</evidence>
<accession>T0YW72</accession>
<organism evidence="4">
    <name type="scientific">mine drainage metagenome</name>
    <dbReference type="NCBI Taxonomy" id="410659"/>
    <lineage>
        <taxon>unclassified sequences</taxon>
        <taxon>metagenomes</taxon>
        <taxon>ecological metagenomes</taxon>
    </lineage>
</organism>
<dbReference type="PANTHER" id="PTHR38682">
    <property type="entry name" value="V-TYPE ATP SYNTHASE SUBUNIT C"/>
    <property type="match status" value="1"/>
</dbReference>
<dbReference type="SUPFAM" id="SSF103486">
    <property type="entry name" value="V-type ATP synthase subunit C"/>
    <property type="match status" value="1"/>
</dbReference>
<dbReference type="InterPro" id="IPR050873">
    <property type="entry name" value="V-ATPase_V0D/AC39_subunit"/>
</dbReference>
<dbReference type="EMBL" id="AUZX01013001">
    <property type="protein sequence ID" value="EQD37288.1"/>
    <property type="molecule type" value="Genomic_DNA"/>
</dbReference>